<reference evidence="2" key="1">
    <citation type="journal article" date="2020" name="Cell">
        <title>Large-Scale Comparative Analyses of Tick Genomes Elucidate Their Genetic Diversity and Vector Capacities.</title>
        <authorList>
            <consortium name="Tick Genome and Microbiome Consortium (TIGMIC)"/>
            <person name="Jia N."/>
            <person name="Wang J."/>
            <person name="Shi W."/>
            <person name="Du L."/>
            <person name="Sun Y."/>
            <person name="Zhan W."/>
            <person name="Jiang J.F."/>
            <person name="Wang Q."/>
            <person name="Zhang B."/>
            <person name="Ji P."/>
            <person name="Bell-Sakyi L."/>
            <person name="Cui X.M."/>
            <person name="Yuan T.T."/>
            <person name="Jiang B.G."/>
            <person name="Yang W.F."/>
            <person name="Lam T.T."/>
            <person name="Chang Q.C."/>
            <person name="Ding S.J."/>
            <person name="Wang X.J."/>
            <person name="Zhu J.G."/>
            <person name="Ruan X.D."/>
            <person name="Zhao L."/>
            <person name="Wei J.T."/>
            <person name="Ye R.Z."/>
            <person name="Que T.C."/>
            <person name="Du C.H."/>
            <person name="Zhou Y.H."/>
            <person name="Cheng J.X."/>
            <person name="Dai P.F."/>
            <person name="Guo W.B."/>
            <person name="Han X.H."/>
            <person name="Huang E.J."/>
            <person name="Li L.F."/>
            <person name="Wei W."/>
            <person name="Gao Y.C."/>
            <person name="Liu J.Z."/>
            <person name="Shao H.Z."/>
            <person name="Wang X."/>
            <person name="Wang C.C."/>
            <person name="Yang T.C."/>
            <person name="Huo Q.B."/>
            <person name="Li W."/>
            <person name="Chen H.Y."/>
            <person name="Chen S.E."/>
            <person name="Zhou L.G."/>
            <person name="Ni X.B."/>
            <person name="Tian J.H."/>
            <person name="Sheng Y."/>
            <person name="Liu T."/>
            <person name="Pan Y.S."/>
            <person name="Xia L.Y."/>
            <person name="Li J."/>
            <person name="Zhao F."/>
            <person name="Cao W.C."/>
        </authorList>
    </citation>
    <scope>NUCLEOTIDE SEQUENCE</scope>
    <source>
        <strain evidence="2">Rmic-2018</strain>
    </source>
</reference>
<organism evidence="2 3">
    <name type="scientific">Rhipicephalus microplus</name>
    <name type="common">Cattle tick</name>
    <name type="synonym">Boophilus microplus</name>
    <dbReference type="NCBI Taxonomy" id="6941"/>
    <lineage>
        <taxon>Eukaryota</taxon>
        <taxon>Metazoa</taxon>
        <taxon>Ecdysozoa</taxon>
        <taxon>Arthropoda</taxon>
        <taxon>Chelicerata</taxon>
        <taxon>Arachnida</taxon>
        <taxon>Acari</taxon>
        <taxon>Parasitiformes</taxon>
        <taxon>Ixodida</taxon>
        <taxon>Ixodoidea</taxon>
        <taxon>Ixodidae</taxon>
        <taxon>Rhipicephalinae</taxon>
        <taxon>Rhipicephalus</taxon>
        <taxon>Boophilus</taxon>
    </lineage>
</organism>
<evidence type="ECO:0000313" key="2">
    <source>
        <dbReference type="EMBL" id="KAH8019437.1"/>
    </source>
</evidence>
<dbReference type="Proteomes" id="UP000821866">
    <property type="component" value="Chromosome 8"/>
</dbReference>
<sequence>MSPHHEWRCSEVGDFRSCVVLARVVVRWRSVGAPDNLPCGSASAERPNEPLLPDRCRHLEAHLFPFLPMPGREPCSSHSAADGLPTTRAHATTCRRPHGRLLGTPGPAADARPRRDRDRSDLLVQGRGRRGEHAVASRTPFSHSSLSITPVDVKTTCRNLAVGKKESDRHRTGATARYQPNI</sequence>
<protein>
    <submittedName>
        <fullName evidence="2">Uncharacterized protein</fullName>
    </submittedName>
</protein>
<proteinExistence type="predicted"/>
<feature type="region of interest" description="Disordered" evidence="1">
    <location>
        <begin position="74"/>
        <end position="142"/>
    </location>
</feature>
<accession>A0A9J6DB94</accession>
<gene>
    <name evidence="2" type="ORF">HPB51_019410</name>
</gene>
<name>A0A9J6DB94_RHIMP</name>
<comment type="caution">
    <text evidence="2">The sequence shown here is derived from an EMBL/GenBank/DDBJ whole genome shotgun (WGS) entry which is preliminary data.</text>
</comment>
<evidence type="ECO:0000256" key="1">
    <source>
        <dbReference type="SAM" id="MobiDB-lite"/>
    </source>
</evidence>
<evidence type="ECO:0000313" key="3">
    <source>
        <dbReference type="Proteomes" id="UP000821866"/>
    </source>
</evidence>
<feature type="compositionally biased region" description="Basic and acidic residues" evidence="1">
    <location>
        <begin position="111"/>
        <end position="121"/>
    </location>
</feature>
<dbReference type="AlphaFoldDB" id="A0A9J6DB94"/>
<reference evidence="2" key="2">
    <citation type="submission" date="2021-09" db="EMBL/GenBank/DDBJ databases">
        <authorList>
            <person name="Jia N."/>
            <person name="Wang J."/>
            <person name="Shi W."/>
            <person name="Du L."/>
            <person name="Sun Y."/>
            <person name="Zhan W."/>
            <person name="Jiang J."/>
            <person name="Wang Q."/>
            <person name="Zhang B."/>
            <person name="Ji P."/>
            <person name="Sakyi L.B."/>
            <person name="Cui X."/>
            <person name="Yuan T."/>
            <person name="Jiang B."/>
            <person name="Yang W."/>
            <person name="Lam T.T.-Y."/>
            <person name="Chang Q."/>
            <person name="Ding S."/>
            <person name="Wang X."/>
            <person name="Zhu J."/>
            <person name="Ruan X."/>
            <person name="Zhao L."/>
            <person name="Wei J."/>
            <person name="Que T."/>
            <person name="Du C."/>
            <person name="Cheng J."/>
            <person name="Dai P."/>
            <person name="Han X."/>
            <person name="Huang E."/>
            <person name="Gao Y."/>
            <person name="Liu J."/>
            <person name="Shao H."/>
            <person name="Ye R."/>
            <person name="Li L."/>
            <person name="Wei W."/>
            <person name="Wang X."/>
            <person name="Wang C."/>
            <person name="Huo Q."/>
            <person name="Li W."/>
            <person name="Guo W."/>
            <person name="Chen H."/>
            <person name="Chen S."/>
            <person name="Zhou L."/>
            <person name="Zhou L."/>
            <person name="Ni X."/>
            <person name="Tian J."/>
            <person name="Zhou Y."/>
            <person name="Sheng Y."/>
            <person name="Liu T."/>
            <person name="Pan Y."/>
            <person name="Xia L."/>
            <person name="Li J."/>
            <person name="Zhao F."/>
            <person name="Cao W."/>
        </authorList>
    </citation>
    <scope>NUCLEOTIDE SEQUENCE</scope>
    <source>
        <strain evidence="2">Rmic-2018</strain>
        <tissue evidence="2">Larvae</tissue>
    </source>
</reference>
<keyword evidence="3" id="KW-1185">Reference proteome</keyword>
<dbReference type="EMBL" id="JABSTU010000010">
    <property type="protein sequence ID" value="KAH8019437.1"/>
    <property type="molecule type" value="Genomic_DNA"/>
</dbReference>